<evidence type="ECO:0000313" key="15">
    <source>
        <dbReference type="Proteomes" id="UP000292085"/>
    </source>
</evidence>
<evidence type="ECO:0000256" key="1">
    <source>
        <dbReference type="ARBA" id="ARBA00004571"/>
    </source>
</evidence>
<dbReference type="AlphaFoldDB" id="A0A4Q6XYX7"/>
<evidence type="ECO:0000256" key="4">
    <source>
        <dbReference type="ARBA" id="ARBA00022496"/>
    </source>
</evidence>
<feature type="domain" description="TonB-dependent receptor plug" evidence="13">
    <location>
        <begin position="62"/>
        <end position="174"/>
    </location>
</feature>
<dbReference type="InterPro" id="IPR012910">
    <property type="entry name" value="Plug_dom"/>
</dbReference>
<keyword evidence="2 11" id="KW-0813">Transport</keyword>
<evidence type="ECO:0000313" key="14">
    <source>
        <dbReference type="EMBL" id="RZF63052.1"/>
    </source>
</evidence>
<keyword evidence="12" id="KW-0732">Signal</keyword>
<dbReference type="OrthoDB" id="7455914at2"/>
<keyword evidence="4" id="KW-0410">Iron transport</keyword>
<proteinExistence type="inferred from homology"/>
<dbReference type="RefSeq" id="WP_130159546.1">
    <property type="nucleotide sequence ID" value="NZ_SGIS01000033.1"/>
</dbReference>
<comment type="caution">
    <text evidence="14">The sequence shown here is derived from an EMBL/GenBank/DDBJ whole genome shotgun (WGS) entry which is preliminary data.</text>
</comment>
<evidence type="ECO:0000256" key="2">
    <source>
        <dbReference type="ARBA" id="ARBA00022448"/>
    </source>
</evidence>
<keyword evidence="6" id="KW-0408">Iron</keyword>
<evidence type="ECO:0000256" key="11">
    <source>
        <dbReference type="PROSITE-ProRule" id="PRU01360"/>
    </source>
</evidence>
<evidence type="ECO:0000259" key="13">
    <source>
        <dbReference type="Pfam" id="PF07715"/>
    </source>
</evidence>
<keyword evidence="5 11" id="KW-0812">Transmembrane</keyword>
<keyword evidence="3 11" id="KW-1134">Transmembrane beta strand</keyword>
<evidence type="ECO:0000256" key="6">
    <source>
        <dbReference type="ARBA" id="ARBA00023004"/>
    </source>
</evidence>
<dbReference type="GO" id="GO:0006826">
    <property type="term" value="P:iron ion transport"/>
    <property type="evidence" value="ECO:0007669"/>
    <property type="project" value="UniProtKB-KW"/>
</dbReference>
<dbReference type="Proteomes" id="UP000292085">
    <property type="component" value="Unassembled WGS sequence"/>
</dbReference>
<dbReference type="PANTHER" id="PTHR32552">
    <property type="entry name" value="FERRICHROME IRON RECEPTOR-RELATED"/>
    <property type="match status" value="1"/>
</dbReference>
<sequence length="801" mass="85746">MLPYSLSSSRRLLAATALCLSLAATPAFAEEPAPAAPAPADASDTQGLTDIVVTAQKRPESLQKTPISISVISAEGLQDRHVVSLVDLGDGAIPSLKVAPFYSRNSALIVNIRGVGVLSDGNQPARDQGVGVYVDGVYMGRAQGLGTALFDINSIEVLKGPQGTLFGRNTEGGAVNITTKKPSGEFHVNAIGGVGNYGSYKGELHVDLPEFNNISIKLDGVTAHRGPLVKNPLQGAYGFNFYDKQGAHVEALWQPTSDFSADYSYDVSRDASTSLYLQLVAPGTNKQAVLGTVQSKRASVANVGVPEQPSVGDVSGHRLTLEYKIAPSLLLKSITAYRELTQSQYDNGSAATTMSVALSATNPTGNFTNIGFARYSLAQFRQNQFSQEVQAVGDLPSFKYVVGALYYQEHVQDNAQAFNTNTFTNADGSAYALLTGPKFLDYTQQSVDRASYVQTTSMGVFGQGTYTPPLLDDAIHITGGLRWTRDIKHGKLLTVNNLPPVDRNGVSGAIHLDHSWSRIDPMVNVAVDVAHGVMVYGKWSTGYKSGGANSRSQNYDPFNPETVSMFEIGAKTEFLDRHARFNVAAYAGSYKDIQVDFSRPYETGGVRTNRTTTSTINAPGTGGLHGVEAELTLLPVRGLTLTGSYAYNYVRIPATVNPYPNAAGAISTIAVPIYQTYTPEHSGSVSADYELPLDGFTVRAHLDGNFDSGFYANANDPVYLGVGAAGNVPQPKGEKATVFNGNIALADIEMADTGAKVSLSFWVRNLFDEQHMFYKSLSPTSGVNGFFNEPRTFGGQVQVKF</sequence>
<keyword evidence="14" id="KW-0675">Receptor</keyword>
<organism evidence="14 15">
    <name type="scientific">Sphingomonas populi</name>
    <dbReference type="NCBI Taxonomy" id="2484750"/>
    <lineage>
        <taxon>Bacteria</taxon>
        <taxon>Pseudomonadati</taxon>
        <taxon>Pseudomonadota</taxon>
        <taxon>Alphaproteobacteria</taxon>
        <taxon>Sphingomonadales</taxon>
        <taxon>Sphingomonadaceae</taxon>
        <taxon>Sphingomonas</taxon>
    </lineage>
</organism>
<keyword evidence="9 11" id="KW-0472">Membrane</keyword>
<comment type="subcellular location">
    <subcellularLocation>
        <location evidence="1 11">Cell outer membrane</location>
        <topology evidence="1 11">Multi-pass membrane protein</topology>
    </subcellularLocation>
</comment>
<evidence type="ECO:0000256" key="8">
    <source>
        <dbReference type="ARBA" id="ARBA00023077"/>
    </source>
</evidence>
<reference evidence="14 15" key="1">
    <citation type="submission" date="2019-02" db="EMBL/GenBank/DDBJ databases">
        <authorList>
            <person name="Li Y."/>
        </authorList>
    </citation>
    <scope>NUCLEOTIDE SEQUENCE [LARGE SCALE GENOMIC DNA]</scope>
    <source>
        <strain evidence="14 15">3-7</strain>
    </source>
</reference>
<dbReference type="PANTHER" id="PTHR32552:SF81">
    <property type="entry name" value="TONB-DEPENDENT OUTER MEMBRANE RECEPTOR"/>
    <property type="match status" value="1"/>
</dbReference>
<dbReference type="InterPro" id="IPR036942">
    <property type="entry name" value="Beta-barrel_TonB_sf"/>
</dbReference>
<accession>A0A4Q6XYX7</accession>
<evidence type="ECO:0000256" key="3">
    <source>
        <dbReference type="ARBA" id="ARBA00022452"/>
    </source>
</evidence>
<dbReference type="EMBL" id="SGIS01000033">
    <property type="protein sequence ID" value="RZF63052.1"/>
    <property type="molecule type" value="Genomic_DNA"/>
</dbReference>
<feature type="signal peptide" evidence="12">
    <location>
        <begin position="1"/>
        <end position="29"/>
    </location>
</feature>
<keyword evidence="10 11" id="KW-0998">Cell outer membrane</keyword>
<dbReference type="Gene3D" id="2.40.170.20">
    <property type="entry name" value="TonB-dependent receptor, beta-barrel domain"/>
    <property type="match status" value="1"/>
</dbReference>
<dbReference type="Pfam" id="PF07715">
    <property type="entry name" value="Plug"/>
    <property type="match status" value="1"/>
</dbReference>
<evidence type="ECO:0000256" key="10">
    <source>
        <dbReference type="ARBA" id="ARBA00023237"/>
    </source>
</evidence>
<dbReference type="SUPFAM" id="SSF56935">
    <property type="entry name" value="Porins"/>
    <property type="match status" value="1"/>
</dbReference>
<dbReference type="GO" id="GO:0009279">
    <property type="term" value="C:cell outer membrane"/>
    <property type="evidence" value="ECO:0007669"/>
    <property type="project" value="UniProtKB-SubCell"/>
</dbReference>
<name>A0A4Q6XYX7_9SPHN</name>
<comment type="similarity">
    <text evidence="11">Belongs to the TonB-dependent receptor family.</text>
</comment>
<gene>
    <name evidence="14" type="ORF">EWE75_18290</name>
</gene>
<feature type="chain" id="PRO_5020860178" evidence="12">
    <location>
        <begin position="30"/>
        <end position="801"/>
    </location>
</feature>
<keyword evidence="7" id="KW-0406">Ion transport</keyword>
<keyword evidence="8" id="KW-0798">TonB box</keyword>
<evidence type="ECO:0000256" key="12">
    <source>
        <dbReference type="SAM" id="SignalP"/>
    </source>
</evidence>
<dbReference type="InterPro" id="IPR039426">
    <property type="entry name" value="TonB-dep_rcpt-like"/>
</dbReference>
<evidence type="ECO:0000256" key="7">
    <source>
        <dbReference type="ARBA" id="ARBA00023065"/>
    </source>
</evidence>
<dbReference type="PROSITE" id="PS52016">
    <property type="entry name" value="TONB_DEPENDENT_REC_3"/>
    <property type="match status" value="1"/>
</dbReference>
<keyword evidence="15" id="KW-1185">Reference proteome</keyword>
<evidence type="ECO:0000256" key="9">
    <source>
        <dbReference type="ARBA" id="ARBA00023136"/>
    </source>
</evidence>
<evidence type="ECO:0000256" key="5">
    <source>
        <dbReference type="ARBA" id="ARBA00022692"/>
    </source>
</evidence>
<protein>
    <submittedName>
        <fullName evidence="14">TonB-dependent receptor</fullName>
    </submittedName>
</protein>